<keyword evidence="3 6" id="KW-0378">Hydrolase</keyword>
<dbReference type="AlphaFoldDB" id="A0A401FRS8"/>
<evidence type="ECO:0000313" key="6">
    <source>
        <dbReference type="EMBL" id="GBC59665.1"/>
    </source>
</evidence>
<sequence>MPLISHSDYRPPALLGNGHLQTIYPSLFRKVPGIRYCRERIPTPDGDFIDLDHSPVGSGRAVIISHGLEGHTDRSYVKGMVRAFNRCGWDAVAWNFRGCSGQPNRLLRSYHSGATDDLHTVVCHLLDTRKYDALALIGFSVGGNITLKYAGEKGRNLSPRIRCAATVSVPCDLKACARKLAETGNTLYMKRFLLDFREKIREKMAIMPGRIDDRGFEAIRTFTAFDNRYTAPLNGFADASEYYAQCSSGPFIPDIARPTLLISARNDPFLTPACFPVAEAANNPYFFLEIPASGGHVGFIRFNSPGEYWHETRIVSFVTAHV</sequence>
<evidence type="ECO:0000256" key="1">
    <source>
        <dbReference type="ARBA" id="ARBA00010884"/>
    </source>
</evidence>
<gene>
    <name evidence="6" type="ORF">DENIS_0606</name>
</gene>
<dbReference type="InterPro" id="IPR050960">
    <property type="entry name" value="AB_hydrolase_4_sf"/>
</dbReference>
<dbReference type="GO" id="GO:0034338">
    <property type="term" value="F:short-chain carboxylesterase activity"/>
    <property type="evidence" value="ECO:0007669"/>
    <property type="project" value="TreeGrafter"/>
</dbReference>
<reference evidence="7" key="1">
    <citation type="submission" date="2017-11" db="EMBL/GenBank/DDBJ databases">
        <authorList>
            <person name="Watanabe M."/>
            <person name="Kojima H."/>
        </authorList>
    </citation>
    <scope>NUCLEOTIDE SEQUENCE [LARGE SCALE GENOMIC DNA]</scope>
    <source>
        <strain evidence="7">Tokyo 01</strain>
    </source>
</reference>
<dbReference type="SUPFAM" id="SSF53474">
    <property type="entry name" value="alpha/beta-Hydrolases"/>
    <property type="match status" value="1"/>
</dbReference>
<feature type="active site" description="Charge relay system" evidence="4">
    <location>
        <position position="296"/>
    </location>
</feature>
<evidence type="ECO:0000259" key="5">
    <source>
        <dbReference type="Pfam" id="PF00561"/>
    </source>
</evidence>
<dbReference type="PIRSF" id="PIRSF005211">
    <property type="entry name" value="Ab_hydro_YheT"/>
    <property type="match status" value="1"/>
</dbReference>
<comment type="similarity">
    <text evidence="1">Belongs to the AB hydrolase superfamily. AB hydrolase 4 family.</text>
</comment>
<dbReference type="RefSeq" id="WP_124327161.1">
    <property type="nucleotide sequence ID" value="NZ_BEXT01000001.1"/>
</dbReference>
<feature type="domain" description="AB hydrolase-1" evidence="5">
    <location>
        <begin position="61"/>
        <end position="296"/>
    </location>
</feature>
<dbReference type="GO" id="GO:0047372">
    <property type="term" value="F:monoacylglycerol lipase activity"/>
    <property type="evidence" value="ECO:0007669"/>
    <property type="project" value="TreeGrafter"/>
</dbReference>
<dbReference type="PANTHER" id="PTHR10794">
    <property type="entry name" value="ABHYDROLASE DOMAIN-CONTAINING PROTEIN"/>
    <property type="match status" value="1"/>
</dbReference>
<evidence type="ECO:0000313" key="7">
    <source>
        <dbReference type="Proteomes" id="UP000288096"/>
    </source>
</evidence>
<dbReference type="InterPro" id="IPR000073">
    <property type="entry name" value="AB_hydrolase_1"/>
</dbReference>
<proteinExistence type="inferred from homology"/>
<dbReference type="InterPro" id="IPR012020">
    <property type="entry name" value="ABHD4"/>
</dbReference>
<reference evidence="7" key="2">
    <citation type="submission" date="2019-01" db="EMBL/GenBank/DDBJ databases">
        <title>Genome sequence of Desulfonema ishimotonii strain Tokyo 01.</title>
        <authorList>
            <person name="Fukui M."/>
        </authorList>
    </citation>
    <scope>NUCLEOTIDE SEQUENCE [LARGE SCALE GENOMIC DNA]</scope>
    <source>
        <strain evidence="7">Tokyo 01</strain>
    </source>
</reference>
<feature type="active site" description="Charge relay system" evidence="4">
    <location>
        <position position="140"/>
    </location>
</feature>
<accession>A0A401FRS8</accession>
<dbReference type="Gene3D" id="3.40.50.1820">
    <property type="entry name" value="alpha/beta hydrolase"/>
    <property type="match status" value="1"/>
</dbReference>
<dbReference type="InterPro" id="IPR000952">
    <property type="entry name" value="AB_hydrolase_4_CS"/>
</dbReference>
<comment type="caution">
    <text evidence="6">The sequence shown here is derived from an EMBL/GenBank/DDBJ whole genome shotgun (WGS) entry which is preliminary data.</text>
</comment>
<evidence type="ECO:0000256" key="3">
    <source>
        <dbReference type="ARBA" id="ARBA00022801"/>
    </source>
</evidence>
<dbReference type="PROSITE" id="PS01133">
    <property type="entry name" value="UPF0017"/>
    <property type="match status" value="1"/>
</dbReference>
<dbReference type="PANTHER" id="PTHR10794:SF94">
    <property type="entry name" value="ESTERASE YHET-RELATED"/>
    <property type="match status" value="1"/>
</dbReference>
<dbReference type="Pfam" id="PF00561">
    <property type="entry name" value="Abhydrolase_1"/>
    <property type="match status" value="1"/>
</dbReference>
<evidence type="ECO:0000256" key="2">
    <source>
        <dbReference type="ARBA" id="ARBA00022487"/>
    </source>
</evidence>
<keyword evidence="7" id="KW-1185">Reference proteome</keyword>
<feature type="active site" description="Charge relay system" evidence="4">
    <location>
        <position position="267"/>
    </location>
</feature>
<dbReference type="InterPro" id="IPR029058">
    <property type="entry name" value="AB_hydrolase_fold"/>
</dbReference>
<dbReference type="OrthoDB" id="332676at2"/>
<name>A0A401FRS8_9BACT</name>
<protein>
    <submittedName>
        <fullName evidence="6">Alpha/beta hydrolase</fullName>
    </submittedName>
</protein>
<dbReference type="Proteomes" id="UP000288096">
    <property type="component" value="Unassembled WGS sequence"/>
</dbReference>
<keyword evidence="2" id="KW-0719">Serine esterase</keyword>
<evidence type="ECO:0000256" key="4">
    <source>
        <dbReference type="PIRSR" id="PIRSR005211-1"/>
    </source>
</evidence>
<dbReference type="EMBL" id="BEXT01000001">
    <property type="protein sequence ID" value="GBC59665.1"/>
    <property type="molecule type" value="Genomic_DNA"/>
</dbReference>
<organism evidence="6 7">
    <name type="scientific">Desulfonema ishimotonii</name>
    <dbReference type="NCBI Taxonomy" id="45657"/>
    <lineage>
        <taxon>Bacteria</taxon>
        <taxon>Pseudomonadati</taxon>
        <taxon>Thermodesulfobacteriota</taxon>
        <taxon>Desulfobacteria</taxon>
        <taxon>Desulfobacterales</taxon>
        <taxon>Desulfococcaceae</taxon>
        <taxon>Desulfonema</taxon>
    </lineage>
</organism>